<gene>
    <name evidence="2" type="ORF">M3N55_14105</name>
</gene>
<dbReference type="RefSeq" id="WP_249060179.1">
    <property type="nucleotide sequence ID" value="NZ_JALZWP010000017.1"/>
</dbReference>
<dbReference type="EMBL" id="JALZWP010000017">
    <property type="protein sequence ID" value="MCL1629868.1"/>
    <property type="molecule type" value="Genomic_DNA"/>
</dbReference>
<name>A0ABT0M4U0_9RHOB</name>
<comment type="caution">
    <text evidence="2">The sequence shown here is derived from an EMBL/GenBank/DDBJ whole genome shotgun (WGS) entry which is preliminary data.</text>
</comment>
<accession>A0ABT0M4U0</accession>
<evidence type="ECO:0000259" key="1">
    <source>
        <dbReference type="Pfam" id="PF06568"/>
    </source>
</evidence>
<feature type="domain" description="YjiS-like" evidence="1">
    <location>
        <begin position="32"/>
        <end position="64"/>
    </location>
</feature>
<evidence type="ECO:0000313" key="2">
    <source>
        <dbReference type="EMBL" id="MCL1629868.1"/>
    </source>
</evidence>
<dbReference type="Pfam" id="PF06568">
    <property type="entry name" value="YjiS-like"/>
    <property type="match status" value="1"/>
</dbReference>
<protein>
    <submittedName>
        <fullName evidence="2">DUF1127 domain-containing protein</fullName>
    </submittedName>
</protein>
<dbReference type="Proteomes" id="UP001202550">
    <property type="component" value="Unassembled WGS sequence"/>
</dbReference>
<dbReference type="InterPro" id="IPR009506">
    <property type="entry name" value="YjiS-like"/>
</dbReference>
<keyword evidence="3" id="KW-1185">Reference proteome</keyword>
<sequence>MTQTMNRTALAYLTAATTLPAGSVLALRVAVNLAKWSERRCTRAALGKLDAHDWRDIGLTEGQALRETQKPFWRA</sequence>
<organism evidence="2 3">
    <name type="scientific">Roseinatronobacter domitianus</name>
    <dbReference type="NCBI Taxonomy" id="2940293"/>
    <lineage>
        <taxon>Bacteria</taxon>
        <taxon>Pseudomonadati</taxon>
        <taxon>Pseudomonadota</taxon>
        <taxon>Alphaproteobacteria</taxon>
        <taxon>Rhodobacterales</taxon>
        <taxon>Paracoccaceae</taxon>
        <taxon>Roseinatronobacter</taxon>
    </lineage>
</organism>
<evidence type="ECO:0000313" key="3">
    <source>
        <dbReference type="Proteomes" id="UP001202550"/>
    </source>
</evidence>
<proteinExistence type="predicted"/>
<reference evidence="2 3" key="1">
    <citation type="submission" date="2022-05" db="EMBL/GenBank/DDBJ databases">
        <title>Seasonal and diel survey of microbial diversity of the Tyrrhenian coast.</title>
        <authorList>
            <person name="Gattoni G."/>
            <person name="Corral P."/>
        </authorList>
    </citation>
    <scope>NUCLEOTIDE SEQUENCE [LARGE SCALE GENOMIC DNA]</scope>
    <source>
        <strain evidence="2 3">V10</strain>
    </source>
</reference>